<dbReference type="Proteomes" id="UP000318103">
    <property type="component" value="Unassembled WGS sequence"/>
</dbReference>
<dbReference type="PANTHER" id="PTHR43132:SF8">
    <property type="entry name" value="HTH-TYPE TRANSCRIPTIONAL REGULATOR KMTR"/>
    <property type="match status" value="1"/>
</dbReference>
<reference evidence="6 7" key="1">
    <citation type="submission" date="2019-06" db="EMBL/GenBank/DDBJ databases">
        <title>Sequencing the genomes of 1000 actinobacteria strains.</title>
        <authorList>
            <person name="Klenk H.-P."/>
        </authorList>
    </citation>
    <scope>NUCLEOTIDE SEQUENCE [LARGE SCALE GENOMIC DNA]</scope>
    <source>
        <strain evidence="6 7">DSM 41929</strain>
    </source>
</reference>
<protein>
    <submittedName>
        <fullName evidence="6">Helix-turn-helix protein</fullName>
    </submittedName>
</protein>
<keyword evidence="7" id="KW-1185">Reference proteome</keyword>
<comment type="caution">
    <text evidence="6">The sequence shown here is derived from an EMBL/GenBank/DDBJ whole genome shotgun (WGS) entry which is preliminary data.</text>
</comment>
<sequence length="379" mass="40164">MLRIELTTQDLARIRFAPQPAPLVELKLALMMLLRPDSEQVFGRWRRGLRQRLPGTTRPLWDLISAYMGPAFLDPLSTDLATGLDAVRAAPITLVRAGVEQAWARRRGPMPPWLRDLVHGDVTSRERLCLGLNDAFDAAFGATWPQVTAGHKAELARYALDAAERGVVGALATLCPGSRLVDGCWEVDAPYSRHVAAAGRGLVLLPTFHWTGATLVGDNEDQPLLVVYPAGPGTPFLPAALGEDALAPVLGSTRARTLRLLSDPLSTSELAANLAVSPGAASTHAAALREAGLIDTVRDGRAVRHELTALGKLLTNAAGQGDGSQGRGTVTAPATARGPRSPRPVEGAPVSTAEAKLRKGTDALLPHLHPAAHDQAQKP</sequence>
<dbReference type="CDD" id="cd00090">
    <property type="entry name" value="HTH_ARSR"/>
    <property type="match status" value="1"/>
</dbReference>
<name>A0A542SY33_9ACTN</name>
<dbReference type="GO" id="GO:0003677">
    <property type="term" value="F:DNA binding"/>
    <property type="evidence" value="ECO:0007669"/>
    <property type="project" value="UniProtKB-KW"/>
</dbReference>
<evidence type="ECO:0000256" key="4">
    <source>
        <dbReference type="SAM" id="MobiDB-lite"/>
    </source>
</evidence>
<keyword evidence="1" id="KW-0805">Transcription regulation</keyword>
<dbReference type="EMBL" id="VFNX01000007">
    <property type="protein sequence ID" value="TQK79227.1"/>
    <property type="molecule type" value="Genomic_DNA"/>
</dbReference>
<organism evidence="6 7">
    <name type="scientific">Streptomyces puniciscabiei</name>
    <dbReference type="NCBI Taxonomy" id="164348"/>
    <lineage>
        <taxon>Bacteria</taxon>
        <taxon>Bacillati</taxon>
        <taxon>Actinomycetota</taxon>
        <taxon>Actinomycetes</taxon>
        <taxon>Kitasatosporales</taxon>
        <taxon>Streptomycetaceae</taxon>
        <taxon>Streptomyces</taxon>
    </lineage>
</organism>
<evidence type="ECO:0000256" key="2">
    <source>
        <dbReference type="ARBA" id="ARBA00023125"/>
    </source>
</evidence>
<evidence type="ECO:0000259" key="5">
    <source>
        <dbReference type="SMART" id="SM00418"/>
    </source>
</evidence>
<dbReference type="PANTHER" id="PTHR43132">
    <property type="entry name" value="ARSENICAL RESISTANCE OPERON REPRESSOR ARSR-RELATED"/>
    <property type="match status" value="1"/>
</dbReference>
<dbReference type="SMART" id="SM00418">
    <property type="entry name" value="HTH_ARSR"/>
    <property type="match status" value="1"/>
</dbReference>
<feature type="region of interest" description="Disordered" evidence="4">
    <location>
        <begin position="316"/>
        <end position="379"/>
    </location>
</feature>
<dbReference type="InterPro" id="IPR051011">
    <property type="entry name" value="Metal_resp_trans_reg"/>
</dbReference>
<dbReference type="GO" id="GO:0003700">
    <property type="term" value="F:DNA-binding transcription factor activity"/>
    <property type="evidence" value="ECO:0007669"/>
    <property type="project" value="InterPro"/>
</dbReference>
<dbReference type="InterPro" id="IPR036388">
    <property type="entry name" value="WH-like_DNA-bd_sf"/>
</dbReference>
<feature type="domain" description="HTH arsR-type" evidence="5">
    <location>
        <begin position="244"/>
        <end position="319"/>
    </location>
</feature>
<gene>
    <name evidence="6" type="ORF">FB563_8220</name>
</gene>
<evidence type="ECO:0000256" key="3">
    <source>
        <dbReference type="ARBA" id="ARBA00023163"/>
    </source>
</evidence>
<proteinExistence type="predicted"/>
<dbReference type="InterPro" id="IPR001845">
    <property type="entry name" value="HTH_ArsR_DNA-bd_dom"/>
</dbReference>
<evidence type="ECO:0000313" key="7">
    <source>
        <dbReference type="Proteomes" id="UP000318103"/>
    </source>
</evidence>
<accession>A0A542SY33</accession>
<dbReference type="SUPFAM" id="SSF46785">
    <property type="entry name" value="Winged helix' DNA-binding domain"/>
    <property type="match status" value="1"/>
</dbReference>
<keyword evidence="3" id="KW-0804">Transcription</keyword>
<evidence type="ECO:0000256" key="1">
    <source>
        <dbReference type="ARBA" id="ARBA00023015"/>
    </source>
</evidence>
<dbReference type="Gene3D" id="1.10.10.10">
    <property type="entry name" value="Winged helix-like DNA-binding domain superfamily/Winged helix DNA-binding domain"/>
    <property type="match status" value="1"/>
</dbReference>
<dbReference type="InterPro" id="IPR011991">
    <property type="entry name" value="ArsR-like_HTH"/>
</dbReference>
<keyword evidence="2" id="KW-0238">DNA-binding</keyword>
<dbReference type="AlphaFoldDB" id="A0A542SY33"/>
<dbReference type="OrthoDB" id="4745720at2"/>
<dbReference type="RefSeq" id="WP_055707086.1">
    <property type="nucleotide sequence ID" value="NZ_JBPJFI010000003.1"/>
</dbReference>
<dbReference type="InterPro" id="IPR036390">
    <property type="entry name" value="WH_DNA-bd_sf"/>
</dbReference>
<dbReference type="Pfam" id="PF01022">
    <property type="entry name" value="HTH_5"/>
    <property type="match status" value="1"/>
</dbReference>
<evidence type="ECO:0000313" key="6">
    <source>
        <dbReference type="EMBL" id="TQK79227.1"/>
    </source>
</evidence>